<dbReference type="SUPFAM" id="SSF53756">
    <property type="entry name" value="UDP-Glycosyltransferase/glycogen phosphorylase"/>
    <property type="match status" value="1"/>
</dbReference>
<dbReference type="InterPro" id="IPR013969">
    <property type="entry name" value="Oligosacch_biosynth_Alg14"/>
</dbReference>
<accession>A0A5C8ZN56</accession>
<dbReference type="Pfam" id="PF08660">
    <property type="entry name" value="Alg14"/>
    <property type="match status" value="1"/>
</dbReference>
<reference evidence="2 3" key="1">
    <citation type="submission" date="2019-08" db="EMBL/GenBank/DDBJ databases">
        <title>Parahaliea maris sp. nov., isolated from the surface seawater.</title>
        <authorList>
            <person name="Liu Y."/>
        </authorList>
    </citation>
    <scope>NUCLEOTIDE SEQUENCE [LARGE SCALE GENOMIC DNA]</scope>
    <source>
        <strain evidence="2 3">HSLHS9</strain>
    </source>
</reference>
<dbReference type="Gene3D" id="3.40.50.2000">
    <property type="entry name" value="Glycogen Phosphorylase B"/>
    <property type="match status" value="1"/>
</dbReference>
<comment type="caution">
    <text evidence="2">The sequence shown here is derived from an EMBL/GenBank/DDBJ whole genome shotgun (WGS) entry which is preliminary data.</text>
</comment>
<proteinExistence type="predicted"/>
<protein>
    <recommendedName>
        <fullName evidence="4">Oligosaccharide biosynthesis protein Alg14</fullName>
    </recommendedName>
</protein>
<evidence type="ECO:0000256" key="1">
    <source>
        <dbReference type="SAM" id="MobiDB-lite"/>
    </source>
</evidence>
<gene>
    <name evidence="2" type="ORF">FV139_19425</name>
</gene>
<sequence>MRRSAVSSAVRGGAVTTSGLPRIPSCPRSGSSIMSSPEQAPRKLLAVCSGGGHLIELLRLAPAFEGHQLVLASTASQAPPGIEAMRYYCLTDSNASQKLRLLQTACQTARIVFRERPRAVISTGAAPGLLALAWARLLGCRLIWIDSIANPEKMSLSGRIARRLTPHCYTQWQHLGQARGVKYLGSIMPLAPGATA</sequence>
<keyword evidence="3" id="KW-1185">Reference proteome</keyword>
<organism evidence="2 3">
    <name type="scientific">Parahaliea maris</name>
    <dbReference type="NCBI Taxonomy" id="2716870"/>
    <lineage>
        <taxon>Bacteria</taxon>
        <taxon>Pseudomonadati</taxon>
        <taxon>Pseudomonadota</taxon>
        <taxon>Gammaproteobacteria</taxon>
        <taxon>Cellvibrionales</taxon>
        <taxon>Halieaceae</taxon>
        <taxon>Parahaliea</taxon>
    </lineage>
</organism>
<dbReference type="Proteomes" id="UP000321039">
    <property type="component" value="Unassembled WGS sequence"/>
</dbReference>
<name>A0A5C8ZN56_9GAMM</name>
<feature type="region of interest" description="Disordered" evidence="1">
    <location>
        <begin position="1"/>
        <end position="36"/>
    </location>
</feature>
<evidence type="ECO:0000313" key="2">
    <source>
        <dbReference type="EMBL" id="TXS89898.1"/>
    </source>
</evidence>
<dbReference type="AlphaFoldDB" id="A0A5C8ZN56"/>
<evidence type="ECO:0008006" key="4">
    <source>
        <dbReference type="Google" id="ProtNLM"/>
    </source>
</evidence>
<evidence type="ECO:0000313" key="3">
    <source>
        <dbReference type="Proteomes" id="UP000321039"/>
    </source>
</evidence>
<dbReference type="EMBL" id="VRZA01000009">
    <property type="protein sequence ID" value="TXS89898.1"/>
    <property type="molecule type" value="Genomic_DNA"/>
</dbReference>
<dbReference type="GO" id="GO:0006488">
    <property type="term" value="P:dolichol-linked oligosaccharide biosynthetic process"/>
    <property type="evidence" value="ECO:0007669"/>
    <property type="project" value="InterPro"/>
</dbReference>